<dbReference type="EMBL" id="QAOQ01000002">
    <property type="protein sequence ID" value="PTQ99194.1"/>
    <property type="molecule type" value="Genomic_DNA"/>
</dbReference>
<name>A0A2T5JBQ5_9SPHI</name>
<keyword evidence="5" id="KW-0680">Restriction system</keyword>
<evidence type="ECO:0000256" key="2">
    <source>
        <dbReference type="ARBA" id="ARBA00011900"/>
    </source>
</evidence>
<dbReference type="GO" id="GO:0008170">
    <property type="term" value="F:N-methyltransferase activity"/>
    <property type="evidence" value="ECO:0007669"/>
    <property type="project" value="InterPro"/>
</dbReference>
<evidence type="ECO:0000256" key="3">
    <source>
        <dbReference type="ARBA" id="ARBA00022603"/>
    </source>
</evidence>
<dbReference type="Pfam" id="PF02384">
    <property type="entry name" value="N6_Mtase"/>
    <property type="match status" value="1"/>
</dbReference>
<dbReference type="PROSITE" id="PS00092">
    <property type="entry name" value="N6_MTASE"/>
    <property type="match status" value="1"/>
</dbReference>
<dbReference type="RefSeq" id="WP_107827139.1">
    <property type="nucleotide sequence ID" value="NZ_CP160205.1"/>
</dbReference>
<dbReference type="PANTHER" id="PTHR33841">
    <property type="entry name" value="DNA METHYLTRANSFERASE YEEA-RELATED"/>
    <property type="match status" value="1"/>
</dbReference>
<dbReference type="GO" id="GO:0003677">
    <property type="term" value="F:DNA binding"/>
    <property type="evidence" value="ECO:0007669"/>
    <property type="project" value="InterPro"/>
</dbReference>
<comment type="catalytic activity">
    <reaction evidence="6">
        <text>a 2'-deoxyadenosine in DNA + S-adenosyl-L-methionine = an N(6)-methyl-2'-deoxyadenosine in DNA + S-adenosyl-L-homocysteine + H(+)</text>
        <dbReference type="Rhea" id="RHEA:15197"/>
        <dbReference type="Rhea" id="RHEA-COMP:12418"/>
        <dbReference type="Rhea" id="RHEA-COMP:12419"/>
        <dbReference type="ChEBI" id="CHEBI:15378"/>
        <dbReference type="ChEBI" id="CHEBI:57856"/>
        <dbReference type="ChEBI" id="CHEBI:59789"/>
        <dbReference type="ChEBI" id="CHEBI:90615"/>
        <dbReference type="ChEBI" id="CHEBI:90616"/>
        <dbReference type="EC" id="2.1.1.72"/>
    </reaction>
</comment>
<feature type="domain" description="DNA methylase adenine-specific" evidence="7">
    <location>
        <begin position="262"/>
        <end position="518"/>
    </location>
</feature>
<evidence type="ECO:0000256" key="4">
    <source>
        <dbReference type="ARBA" id="ARBA00022679"/>
    </source>
</evidence>
<organism evidence="8 9">
    <name type="scientific">Mucilaginibacter yixingensis</name>
    <dbReference type="NCBI Taxonomy" id="1295612"/>
    <lineage>
        <taxon>Bacteria</taxon>
        <taxon>Pseudomonadati</taxon>
        <taxon>Bacteroidota</taxon>
        <taxon>Sphingobacteriia</taxon>
        <taxon>Sphingobacteriales</taxon>
        <taxon>Sphingobacteriaceae</taxon>
        <taxon>Mucilaginibacter</taxon>
    </lineage>
</organism>
<evidence type="ECO:0000256" key="6">
    <source>
        <dbReference type="ARBA" id="ARBA00047942"/>
    </source>
</evidence>
<dbReference type="GO" id="GO:0009007">
    <property type="term" value="F:site-specific DNA-methyltransferase (adenine-specific) activity"/>
    <property type="evidence" value="ECO:0007669"/>
    <property type="project" value="UniProtKB-EC"/>
</dbReference>
<dbReference type="InterPro" id="IPR029063">
    <property type="entry name" value="SAM-dependent_MTases_sf"/>
</dbReference>
<accession>A0A2T5JBQ5</accession>
<gene>
    <name evidence="8" type="ORF">C8P68_1029</name>
</gene>
<dbReference type="PANTHER" id="PTHR33841:SF1">
    <property type="entry name" value="DNA METHYLTRANSFERASE A"/>
    <property type="match status" value="1"/>
</dbReference>
<dbReference type="PRINTS" id="PR00507">
    <property type="entry name" value="N12N6MTFRASE"/>
</dbReference>
<dbReference type="Gene3D" id="3.40.50.150">
    <property type="entry name" value="Vaccinia Virus protein VP39"/>
    <property type="match status" value="1"/>
</dbReference>
<protein>
    <recommendedName>
        <fullName evidence="2">site-specific DNA-methyltransferase (adenine-specific)</fullName>
        <ecNumber evidence="2">2.1.1.72</ecNumber>
    </recommendedName>
</protein>
<comment type="caution">
    <text evidence="8">The sequence shown here is derived from an EMBL/GenBank/DDBJ whole genome shotgun (WGS) entry which is preliminary data.</text>
</comment>
<evidence type="ECO:0000256" key="5">
    <source>
        <dbReference type="ARBA" id="ARBA00022747"/>
    </source>
</evidence>
<dbReference type="InterPro" id="IPR002052">
    <property type="entry name" value="DNA_methylase_N6_adenine_CS"/>
</dbReference>
<dbReference type="InterPro" id="IPR003356">
    <property type="entry name" value="DNA_methylase_A-5"/>
</dbReference>
<dbReference type="Proteomes" id="UP000244168">
    <property type="component" value="Unassembled WGS sequence"/>
</dbReference>
<evidence type="ECO:0000256" key="1">
    <source>
        <dbReference type="ARBA" id="ARBA00006594"/>
    </source>
</evidence>
<keyword evidence="3 8" id="KW-0489">Methyltransferase</keyword>
<dbReference type="InterPro" id="IPR050953">
    <property type="entry name" value="N4_N6_ade-DNA_methylase"/>
</dbReference>
<sequence>MVQNTDFRRYLTSLSYSEEEIAAGLLDETTFSYTVDTEGRLTVKYIFTPTANDIYLEHRSLWNMNRDNVFIAVTDQQSHIINVKEKPDAARPLKNAICLRTFEYGVNSLGFEEIVPSEISKQYIDSAFFFDFVAKNQRKGQEVDKDLLLNLLQLKSDLISDSNEEMIHLLILRCIFIKYLEDRGIFETDYLINILKSLDAKQLVAAFNEIKKINGDVFKYDSFKVTDIKQEYLKQLALFFETDYRSGQHFLFPYQFDRIPIQLISHVYEAFLKDNSKKRKGIYYTPSFLVDFMLNQLFNGEDNIPLADARCLDAAVGSGAFLVECFKRIQASFGRPLSFDEKKKILETQLFGIDIDQKALQITAFSLYLALLETEDPNFIKNEIIHAHPILPSLIGSTLMSANAITDEVFKGQTFDYIISNPPWGSVPKVEDAQDEQEINNILKERKAIANKGKGDGIYAHVADFERSQAFLVRFQEWAGASTRIAAVVKNSIFLNDNARDFRSYLLDTYALEKFFELSHYNKILFKKKNIGEIKGQAVELGASEPCAVVILKQLPANASEISTTYISPKLSIFAENFSVIHFTARDCFQIAQSNLKNQDAYWKILVNGDLDTFKVIEKLSLQCDLTVEARAGFQPKANMLSLGEPDWKPIAEPTDFKQFDVLKADNLPVFNWNQGLHRRREFDIFQGIRLVIPVRPLKSDKFLFRGAIAYDDIIYKHNMITIKLKDGKDYISDYLPYLAIINSKLIGFLFYQLSIQWGKGEGKRDSIRNVDLEKLPLKRISDPTLAKQLSNLVSKIQIAIRGGQNPIIEIDELDELVFEHYGLLDYERQVIKEFYQMNVDRADAPLNKVTASDLNVYFNAFVKAFQLVLAEGTVLSATYNISGNMGALICMRLSQQNEAEPFRQGEDKHIINFVKSGQLNKAEALKILEEEKVKIYDKEHIYLIKSNQFKDWTPRQAVVDAREEIQQYIKHLA</sequence>
<dbReference type="OrthoDB" id="32195at2"/>
<dbReference type="SUPFAM" id="SSF53335">
    <property type="entry name" value="S-adenosyl-L-methionine-dependent methyltransferases"/>
    <property type="match status" value="1"/>
</dbReference>
<evidence type="ECO:0000313" key="8">
    <source>
        <dbReference type="EMBL" id="PTQ99194.1"/>
    </source>
</evidence>
<keyword evidence="9" id="KW-1185">Reference proteome</keyword>
<comment type="similarity">
    <text evidence="1">Belongs to the N(4)/N(6)-methyltransferase family.</text>
</comment>
<dbReference type="GO" id="GO:0032259">
    <property type="term" value="P:methylation"/>
    <property type="evidence" value="ECO:0007669"/>
    <property type="project" value="UniProtKB-KW"/>
</dbReference>
<dbReference type="EC" id="2.1.1.72" evidence="2"/>
<evidence type="ECO:0000259" key="7">
    <source>
        <dbReference type="Pfam" id="PF02384"/>
    </source>
</evidence>
<reference evidence="8 9" key="1">
    <citation type="submission" date="2018-04" db="EMBL/GenBank/DDBJ databases">
        <title>Genomic Encyclopedia of Archaeal and Bacterial Type Strains, Phase II (KMG-II): from individual species to whole genera.</title>
        <authorList>
            <person name="Goeker M."/>
        </authorList>
    </citation>
    <scope>NUCLEOTIDE SEQUENCE [LARGE SCALE GENOMIC DNA]</scope>
    <source>
        <strain evidence="8 9">DSM 26809</strain>
    </source>
</reference>
<proteinExistence type="inferred from homology"/>
<evidence type="ECO:0000313" key="9">
    <source>
        <dbReference type="Proteomes" id="UP000244168"/>
    </source>
</evidence>
<dbReference type="GO" id="GO:0009307">
    <property type="term" value="P:DNA restriction-modification system"/>
    <property type="evidence" value="ECO:0007669"/>
    <property type="project" value="UniProtKB-KW"/>
</dbReference>
<dbReference type="AlphaFoldDB" id="A0A2T5JBQ5"/>
<keyword evidence="4" id="KW-0808">Transferase</keyword>